<evidence type="ECO:0000313" key="2">
    <source>
        <dbReference type="EMBL" id="KYN17562.1"/>
    </source>
</evidence>
<dbReference type="EMBL" id="KQ980126">
    <property type="protein sequence ID" value="KYN17562.1"/>
    <property type="molecule type" value="Genomic_DNA"/>
</dbReference>
<keyword evidence="3" id="KW-1185">Reference proteome</keyword>
<feature type="transmembrane region" description="Helical" evidence="1">
    <location>
        <begin position="32"/>
        <end position="52"/>
    </location>
</feature>
<gene>
    <name evidence="2" type="ORF">ALC57_10139</name>
</gene>
<dbReference type="AlphaFoldDB" id="A0A151J4K1"/>
<feature type="non-terminal residue" evidence="2">
    <location>
        <position position="1"/>
    </location>
</feature>
<keyword evidence="1" id="KW-0812">Transmembrane</keyword>
<sequence length="81" mass="8931">QLLVLGAPLHQLFDGHYTVLIRVHQLKICIKYYSSVGIIIIIIVVIIIIPSLPPCGKNCEKICLKASSSTRPVGHSCLKPR</sequence>
<accession>A0A151J4K1</accession>
<evidence type="ECO:0000313" key="3">
    <source>
        <dbReference type="Proteomes" id="UP000078492"/>
    </source>
</evidence>
<proteinExistence type="predicted"/>
<dbReference type="Proteomes" id="UP000078492">
    <property type="component" value="Unassembled WGS sequence"/>
</dbReference>
<evidence type="ECO:0000256" key="1">
    <source>
        <dbReference type="SAM" id="Phobius"/>
    </source>
</evidence>
<name>A0A151J4K1_9HYME</name>
<keyword evidence="1" id="KW-0472">Membrane</keyword>
<keyword evidence="1" id="KW-1133">Transmembrane helix</keyword>
<reference evidence="2 3" key="1">
    <citation type="submission" date="2015-09" db="EMBL/GenBank/DDBJ databases">
        <title>Trachymyrmex cornetzi WGS genome.</title>
        <authorList>
            <person name="Nygaard S."/>
            <person name="Hu H."/>
            <person name="Boomsma J."/>
            <person name="Zhang G."/>
        </authorList>
    </citation>
    <scope>NUCLEOTIDE SEQUENCE [LARGE SCALE GENOMIC DNA]</scope>
    <source>
        <strain evidence="2">Tcor2-1</strain>
        <tissue evidence="2">Whole body</tissue>
    </source>
</reference>
<protein>
    <submittedName>
        <fullName evidence="2">Uncharacterized protein</fullName>
    </submittedName>
</protein>
<organism evidence="2 3">
    <name type="scientific">Trachymyrmex cornetzi</name>
    <dbReference type="NCBI Taxonomy" id="471704"/>
    <lineage>
        <taxon>Eukaryota</taxon>
        <taxon>Metazoa</taxon>
        <taxon>Ecdysozoa</taxon>
        <taxon>Arthropoda</taxon>
        <taxon>Hexapoda</taxon>
        <taxon>Insecta</taxon>
        <taxon>Pterygota</taxon>
        <taxon>Neoptera</taxon>
        <taxon>Endopterygota</taxon>
        <taxon>Hymenoptera</taxon>
        <taxon>Apocrita</taxon>
        <taxon>Aculeata</taxon>
        <taxon>Formicoidea</taxon>
        <taxon>Formicidae</taxon>
        <taxon>Myrmicinae</taxon>
        <taxon>Trachymyrmex</taxon>
    </lineage>
</organism>